<organism evidence="2 3">
    <name type="scientific">Polaribacter marinivivus</name>
    <dbReference type="NCBI Taxonomy" id="1524260"/>
    <lineage>
        <taxon>Bacteria</taxon>
        <taxon>Pseudomonadati</taxon>
        <taxon>Bacteroidota</taxon>
        <taxon>Flavobacteriia</taxon>
        <taxon>Flavobacteriales</taxon>
        <taxon>Flavobacteriaceae</taxon>
    </lineage>
</organism>
<accession>A0ABV8RAC7</accession>
<evidence type="ECO:0000256" key="1">
    <source>
        <dbReference type="SAM" id="Phobius"/>
    </source>
</evidence>
<dbReference type="Proteomes" id="UP001595826">
    <property type="component" value="Unassembled WGS sequence"/>
</dbReference>
<name>A0ABV8RAC7_9FLAO</name>
<gene>
    <name evidence="2" type="ORF">ACFOWD_08520</name>
</gene>
<feature type="transmembrane region" description="Helical" evidence="1">
    <location>
        <begin position="69"/>
        <end position="91"/>
    </location>
</feature>
<evidence type="ECO:0000313" key="3">
    <source>
        <dbReference type="Proteomes" id="UP001595826"/>
    </source>
</evidence>
<keyword evidence="1" id="KW-1133">Transmembrane helix</keyword>
<keyword evidence="3" id="KW-1185">Reference proteome</keyword>
<dbReference type="RefSeq" id="WP_377409777.1">
    <property type="nucleotide sequence ID" value="NZ_JBHSCY010000002.1"/>
</dbReference>
<feature type="transmembrane region" description="Helical" evidence="1">
    <location>
        <begin position="44"/>
        <end position="62"/>
    </location>
</feature>
<dbReference type="EMBL" id="JBHSCY010000002">
    <property type="protein sequence ID" value="MFC4268943.1"/>
    <property type="molecule type" value="Genomic_DNA"/>
</dbReference>
<protein>
    <submittedName>
        <fullName evidence="2">DoxX family protein</fullName>
    </submittedName>
</protein>
<evidence type="ECO:0000313" key="2">
    <source>
        <dbReference type="EMBL" id="MFC4268943.1"/>
    </source>
</evidence>
<reference evidence="3" key="1">
    <citation type="journal article" date="2019" name="Int. J. Syst. Evol. Microbiol.">
        <title>The Global Catalogue of Microorganisms (GCM) 10K type strain sequencing project: providing services to taxonomists for standard genome sequencing and annotation.</title>
        <authorList>
            <consortium name="The Broad Institute Genomics Platform"/>
            <consortium name="The Broad Institute Genome Sequencing Center for Infectious Disease"/>
            <person name="Wu L."/>
            <person name="Ma J."/>
        </authorList>
    </citation>
    <scope>NUCLEOTIDE SEQUENCE [LARGE SCALE GENOMIC DNA]</scope>
    <source>
        <strain evidence="3">CECT 8655</strain>
    </source>
</reference>
<proteinExistence type="predicted"/>
<feature type="transmembrane region" description="Helical" evidence="1">
    <location>
        <begin position="97"/>
        <end position="117"/>
    </location>
</feature>
<sequence length="129" mass="14123">MRKKILFALKGIAVIIMLQTLFFKFSAANQSVELFTKIAGEHEAYLRIGTGIIELIASILLFTSKNSWLGAFMTLGVMSGAILGHITILGISHNNDGGLLFGAAVYIFIVALVVLINQRKKIFILGKHF</sequence>
<keyword evidence="1" id="KW-0812">Transmembrane</keyword>
<comment type="caution">
    <text evidence="2">The sequence shown here is derived from an EMBL/GenBank/DDBJ whole genome shotgun (WGS) entry which is preliminary data.</text>
</comment>
<keyword evidence="1" id="KW-0472">Membrane</keyword>